<dbReference type="Gramene" id="CDF41366">
    <property type="protein sequence ID" value="CDF41366"/>
    <property type="gene ID" value="CHC_T00008603001"/>
</dbReference>
<feature type="compositionally biased region" description="Acidic residues" evidence="1">
    <location>
        <begin position="1476"/>
        <end position="1486"/>
    </location>
</feature>
<dbReference type="GO" id="GO:0005509">
    <property type="term" value="F:calcium ion binding"/>
    <property type="evidence" value="ECO:0007669"/>
    <property type="project" value="InterPro"/>
</dbReference>
<dbReference type="SUPFAM" id="SSF103647">
    <property type="entry name" value="TSP type-3 repeat"/>
    <property type="match status" value="2"/>
</dbReference>
<feature type="non-terminal residue" evidence="3">
    <location>
        <position position="1958"/>
    </location>
</feature>
<organism evidence="3 4">
    <name type="scientific">Chondrus crispus</name>
    <name type="common">Carrageen Irish moss</name>
    <name type="synonym">Polymorpha crispa</name>
    <dbReference type="NCBI Taxonomy" id="2769"/>
    <lineage>
        <taxon>Eukaryota</taxon>
        <taxon>Rhodophyta</taxon>
        <taxon>Florideophyceae</taxon>
        <taxon>Rhodymeniophycidae</taxon>
        <taxon>Gigartinales</taxon>
        <taxon>Gigartinaceae</taxon>
        <taxon>Chondrus</taxon>
    </lineage>
</organism>
<feature type="compositionally biased region" description="Acidic residues" evidence="1">
    <location>
        <begin position="1405"/>
        <end position="1420"/>
    </location>
</feature>
<feature type="compositionally biased region" description="Acidic residues" evidence="1">
    <location>
        <begin position="1206"/>
        <end position="1222"/>
    </location>
</feature>
<dbReference type="PANTHER" id="PTHR10199:SF119">
    <property type="entry name" value="RE20510P"/>
    <property type="match status" value="1"/>
</dbReference>
<reference evidence="4" key="1">
    <citation type="journal article" date="2013" name="Proc. Natl. Acad. Sci. U.S.A.">
        <title>Genome structure and metabolic features in the red seaweed Chondrus crispus shed light on evolution of the Archaeplastida.</title>
        <authorList>
            <person name="Collen J."/>
            <person name="Porcel B."/>
            <person name="Carre W."/>
            <person name="Ball S.G."/>
            <person name="Chaparro C."/>
            <person name="Tonon T."/>
            <person name="Barbeyron T."/>
            <person name="Michel G."/>
            <person name="Noel B."/>
            <person name="Valentin K."/>
            <person name="Elias M."/>
            <person name="Artiguenave F."/>
            <person name="Arun A."/>
            <person name="Aury J.M."/>
            <person name="Barbosa-Neto J.F."/>
            <person name="Bothwell J.H."/>
            <person name="Bouget F.Y."/>
            <person name="Brillet L."/>
            <person name="Cabello-Hurtado F."/>
            <person name="Capella-Gutierrez S."/>
            <person name="Charrier B."/>
            <person name="Cladiere L."/>
            <person name="Cock J.M."/>
            <person name="Coelho S.M."/>
            <person name="Colleoni C."/>
            <person name="Czjzek M."/>
            <person name="Da Silva C."/>
            <person name="Delage L."/>
            <person name="Denoeud F."/>
            <person name="Deschamps P."/>
            <person name="Dittami S.M."/>
            <person name="Gabaldon T."/>
            <person name="Gachon C.M."/>
            <person name="Groisillier A."/>
            <person name="Herve C."/>
            <person name="Jabbari K."/>
            <person name="Katinka M."/>
            <person name="Kloareg B."/>
            <person name="Kowalczyk N."/>
            <person name="Labadie K."/>
            <person name="Leblanc C."/>
            <person name="Lopez P.J."/>
            <person name="McLachlan D.H."/>
            <person name="Meslet-Cladiere L."/>
            <person name="Moustafa A."/>
            <person name="Nehr Z."/>
            <person name="Nyvall Collen P."/>
            <person name="Panaud O."/>
            <person name="Partensky F."/>
            <person name="Poulain J."/>
            <person name="Rensing S.A."/>
            <person name="Rousvoal S."/>
            <person name="Samson G."/>
            <person name="Symeonidi A."/>
            <person name="Weissenbach J."/>
            <person name="Zambounis A."/>
            <person name="Wincker P."/>
            <person name="Boyen C."/>
        </authorList>
    </citation>
    <scope>NUCLEOTIDE SEQUENCE [LARGE SCALE GENOMIC DNA]</scope>
    <source>
        <strain evidence="4">cv. Stackhouse</strain>
    </source>
</reference>
<sequence>MVDGTNCALTPDNQAFSIDTVNRAGEFPPAVGTAGPSINPELFINNDPGANSGEVSTANFTTEMDGFTKRVTCRASVTPNQEVSVIVGVTDDGDATLDSWAFFRAKSLRAEPGGDLGDAPDSYQTLLSSSGPSHTIVEGIHLGTQPSGDIDGFRDGFDDSNGTARDDVDDGIATFPQLDDTDTTYAITANVTSFNGQTAYIGAWIDFDGNGSFEADEFTNQISDAGAVVNEATDEIAAGTYEEDITIAWDSIPAGTQTGDSFARIRISNTPLTSGDFGGSFNSGEVEDYGFVISGAADATAPVVTIDDPTLVTAADDTAYVISGTCTVGDGVVTVVVDDFDGTPSGITSSPICSAEGIWTATFDVSSINNGFGQVIINASQTDKNSNVGNATQKAADKDSTSAITLNNLGKATTENQFAYTINGSCVDANTPVTVLISGLPSKTAVCADGSWQATFDVSPIADGTGVIVADANDSSGSAVQKNADKDTTGPALTLNSLTAANATNQASYNVTGMCESAGTEVSVYIPGATPERQRVTCNAGMWTATTNVTAIADGTDVIAVFVEQTDLSGNNSAVDDEANKDVVLPTVVINALTVGNNANQNSYPVNGTCTIGDGDVTVAVAGATPASQAVSCTGAGTWSSTFNVSAIADGTNVIVADANQTDTAGNTGNATQQSANKDIVPPTVSINALNDANAANASTYTVSGSCSVDDGNVTVFIAGATPANQPVSCSPGGTWTATFDVSAIADGTNAIVVDATQTDAVNNTGTATQATADKDIIAPSVVINALSDANASNASAYVITGTCTINDGNVTTSIAGATPSSQAVACSAAGTWTATFNVSAIADGTNAIVANANQTDDSGNTGNAVQLSADKDTVVPAVTVDPLVEVNANNVTTYPVTGTCSIGDSNVVVMLAGASPASQSVVCNPDGTWSATFDVSAIADGEDNIVVNANQTDASGNTTTTANQASDKDSTLPVVVIDTLVDGNIVNKASYPVTGTCTIGDGNVTVDLVGASPSSQAVTCNPDGTWNATFDISAIADGTDVIVVDANQTDTFGNIGNAAQLTADKDEDQPIVSILNAPATVNNTNTFVLTFEFSEDVVNFDVSDVEFTNSTLANFTIIDGNTYTVEVTPDGGGDVAISLAQGAGQDSTGNDTNATSVVVIFDQDSDGISDEDEIALGLDPTSNDSDKDGIPDGSEVGDVNNPNDSDGDGVIDAIDPDDDNDGIATANEDANLDADNNPATGITDSDADGIADYLDTDSDGDNITDANEAVASGNDTDNDGIDDAIDVDQTGGVDTNGDGVDDNVVAANTDGDLAADYLDIDSDGDGIPDFWESGALNVDSDMDGIDDAFDVDITGGTDANGDGIDDNSSPANSDTDTAPDFQDLDSDNDGISDAIESGALGVDTDGDDTDGDGIDDAFDVDQTGGVDSDGDGMDDNTSPYALDSDGDGTPDHLDSDSDNDGINDGVEAGLSGNDTDGDGIDDSLDVDQTGGTDTNLDGIDDNVAPVDTDMDDSNSDTNMDGTPDYLDTDSDGDGIDDGVESGAAGIDSDNDGIDDAFDVDETGGVDANNDGVDDNIALPDSDEDGRPDFQDSDIDTDGDGIPDVVEGNGDIDGDGIPNYLDTDSDGDGINDSDEGIGDIDGDGIPNYLDTDSDGDGIHDASEGNVDSDGDGTPDYLDLDSDGDGISDADEGNGDTDGDGIPNYLDDDSDGDGISDADEGNGDTDSDGVPDYLDNDSDGDGINDSNEGNGDSDGDGIPDYLDSDSDNDGINDADEGNGDSDGDGIPDYLDSDSDGDGISDADEGAGDSDGDGTPDYLDTSLDEDGDGIPDIVEGTGDDDMDGIPNYLDTDSDNDGIVDGFEAGNSGVDTDGDGIDDSFDVDQTGADYIDVDSDNDGVPDVVESELNAIDSDSDGIADQYDVDATGGTDSDGDGIDDVFDVDVTGGFDADGDGIDDALL</sequence>
<dbReference type="EMBL" id="HG002358">
    <property type="protein sequence ID" value="CDF41366.1"/>
    <property type="molecule type" value="Genomic_DNA"/>
</dbReference>
<dbReference type="Pfam" id="PF19078">
    <property type="entry name" value="Big_12"/>
    <property type="match status" value="1"/>
</dbReference>
<feature type="compositionally biased region" description="Low complexity" evidence="1">
    <location>
        <begin position="1223"/>
        <end position="1240"/>
    </location>
</feature>
<keyword evidence="4" id="KW-1185">Reference proteome</keyword>
<dbReference type="InterPro" id="IPR028974">
    <property type="entry name" value="TSP_type-3_rpt"/>
</dbReference>
<feature type="compositionally biased region" description="Acidic residues" evidence="1">
    <location>
        <begin position="1666"/>
        <end position="1698"/>
    </location>
</feature>
<gene>
    <name evidence="3" type="ORF">CHC_T00008603001</name>
</gene>
<proteinExistence type="predicted"/>
<dbReference type="OMA" id="WRYSGAL"/>
<evidence type="ECO:0000256" key="1">
    <source>
        <dbReference type="SAM" id="MobiDB-lite"/>
    </source>
</evidence>
<evidence type="ECO:0000259" key="2">
    <source>
        <dbReference type="Pfam" id="PF19078"/>
    </source>
</evidence>
<dbReference type="Gene3D" id="4.10.1080.10">
    <property type="entry name" value="TSP type-3 repeat"/>
    <property type="match status" value="3"/>
</dbReference>
<dbReference type="InterPro" id="IPR044048">
    <property type="entry name" value="Big_12"/>
</dbReference>
<feature type="compositionally biased region" description="Acidic residues" evidence="1">
    <location>
        <begin position="1750"/>
        <end position="1812"/>
    </location>
</feature>
<dbReference type="RefSeq" id="XP_005711660.1">
    <property type="nucleotide sequence ID" value="XM_005711603.1"/>
</dbReference>
<protein>
    <submittedName>
        <fullName evidence="3">Putative AAA ATPase containing von Willebrand factor type A (VWA)domain</fullName>
    </submittedName>
</protein>
<dbReference type="GeneID" id="17319378"/>
<accession>R7QV71</accession>
<dbReference type="Gene3D" id="2.60.40.10">
    <property type="entry name" value="Immunoglobulins"/>
    <property type="match status" value="1"/>
</dbReference>
<dbReference type="Proteomes" id="UP000012073">
    <property type="component" value="Unassembled WGS sequence"/>
</dbReference>
<name>R7QV71_CHOCR</name>
<dbReference type="OrthoDB" id="5426351at2759"/>
<feature type="region of interest" description="Disordered" evidence="1">
    <location>
        <begin position="1353"/>
        <end position="1875"/>
    </location>
</feature>
<dbReference type="PANTHER" id="PTHR10199">
    <property type="entry name" value="THROMBOSPONDIN"/>
    <property type="match status" value="1"/>
</dbReference>
<feature type="compositionally biased region" description="Acidic residues" evidence="1">
    <location>
        <begin position="1623"/>
        <end position="1642"/>
    </location>
</feature>
<feature type="region of interest" description="Disordered" evidence="1">
    <location>
        <begin position="1171"/>
        <end position="1249"/>
    </location>
</feature>
<feature type="compositionally biased region" description="Acidic residues" evidence="1">
    <location>
        <begin position="1591"/>
        <end position="1601"/>
    </location>
</feature>
<dbReference type="InterPro" id="IPR013783">
    <property type="entry name" value="Ig-like_fold"/>
</dbReference>
<feature type="compositionally biased region" description="Acidic residues" evidence="1">
    <location>
        <begin position="1549"/>
        <end position="1564"/>
    </location>
</feature>
<feature type="compositionally biased region" description="Acidic residues" evidence="1">
    <location>
        <begin position="1527"/>
        <end position="1540"/>
    </location>
</feature>
<feature type="region of interest" description="Disordered" evidence="1">
    <location>
        <begin position="1907"/>
        <end position="1936"/>
    </location>
</feature>
<evidence type="ECO:0000313" key="3">
    <source>
        <dbReference type="EMBL" id="CDF41366.1"/>
    </source>
</evidence>
<feature type="compositionally biased region" description="Polar residues" evidence="1">
    <location>
        <begin position="1367"/>
        <end position="1377"/>
    </location>
</feature>
<feature type="compositionally biased region" description="Acidic residues" evidence="1">
    <location>
        <begin position="1705"/>
        <end position="1741"/>
    </location>
</feature>
<dbReference type="KEGG" id="ccp:CHC_T00008603001"/>
<feature type="domain" description="Bacterial Ig-like" evidence="2">
    <location>
        <begin position="1067"/>
        <end position="1156"/>
    </location>
</feature>
<evidence type="ECO:0000313" key="4">
    <source>
        <dbReference type="Proteomes" id="UP000012073"/>
    </source>
</evidence>